<dbReference type="InterPro" id="IPR046902">
    <property type="entry name" value="ABC-3C_MC4"/>
</dbReference>
<dbReference type="RefSeq" id="WP_116077417.1">
    <property type="nucleotide sequence ID" value="NZ_CP187631.1"/>
</dbReference>
<dbReference type="Proteomes" id="UP000256519">
    <property type="component" value="Unassembled WGS sequence"/>
</dbReference>
<dbReference type="AlphaFoldDB" id="A0A3D8WWU7"/>
<gene>
    <name evidence="1" type="ORF">C3744_23470</name>
</gene>
<dbReference type="EMBL" id="PQWM01000031">
    <property type="protein sequence ID" value="RDZ10382.1"/>
    <property type="molecule type" value="Genomic_DNA"/>
</dbReference>
<evidence type="ECO:0000313" key="1">
    <source>
        <dbReference type="EMBL" id="RDZ10382.1"/>
    </source>
</evidence>
<reference evidence="1 2" key="1">
    <citation type="journal article" date="2018" name="Appl. Environ. Microbiol.">
        <title>Antimicrobial susceptibility testing and tentative epidemiological cut-off values of five Bacillus species relevant for use as animal feed additives or for plant protection.</title>
        <authorList>
            <person name="Agerso Y."/>
            <person name="Stuer-Lauridsen B."/>
            <person name="Bjerre K."/>
            <person name="Jensen M.G."/>
            <person name="Johansen E."/>
            <person name="Bennedsen M."/>
            <person name="Brockmann E."/>
            <person name="Nielsen B."/>
        </authorList>
    </citation>
    <scope>NUCLEOTIDE SEQUENCE [LARGE SCALE GENOMIC DNA]</scope>
    <source>
        <strain evidence="1 2">CHCC20162</strain>
    </source>
</reference>
<dbReference type="Pfam" id="PF20290">
    <property type="entry name" value="MC4"/>
    <property type="match status" value="1"/>
</dbReference>
<comment type="caution">
    <text evidence="1">The sequence shown here is derived from an EMBL/GenBank/DDBJ whole genome shotgun (WGS) entry which is preliminary data.</text>
</comment>
<organism evidence="1 2">
    <name type="scientific">Priestia megaterium</name>
    <name type="common">Bacillus megaterium</name>
    <dbReference type="NCBI Taxonomy" id="1404"/>
    <lineage>
        <taxon>Bacteria</taxon>
        <taxon>Bacillati</taxon>
        <taxon>Bacillota</taxon>
        <taxon>Bacilli</taxon>
        <taxon>Bacillales</taxon>
        <taxon>Bacillaceae</taxon>
        <taxon>Priestia</taxon>
    </lineage>
</organism>
<name>A0A3D8WWU7_PRIMG</name>
<sequence>MISIPFVIPEFDINIRLARALITINYLSTLRNGREVLNLEKIVIFDYLLHHPQILYRVLENEGVDNPFDLKDYDSESIETIAPNEFLLFERDIIKQITKLLYTKDLINITLKDDVYYTPTTKGQHLVENMTANYLLRLINLTTSMTKLKSLSISQLKSKIIPFIQGEN</sequence>
<proteinExistence type="predicted"/>
<protein>
    <submittedName>
        <fullName evidence="1">Uncharacterized protein</fullName>
    </submittedName>
</protein>
<evidence type="ECO:0000313" key="2">
    <source>
        <dbReference type="Proteomes" id="UP000256519"/>
    </source>
</evidence>
<accession>A0A3D8WWU7</accession>